<reference evidence="2 4" key="1">
    <citation type="journal article" date="2014" name="BMC Genomics">
        <title>Genome sequence of Anopheles sinensis provides insight into genetics basis of mosquito competence for malaria parasites.</title>
        <authorList>
            <person name="Zhou D."/>
            <person name="Zhang D."/>
            <person name="Ding G."/>
            <person name="Shi L."/>
            <person name="Hou Q."/>
            <person name="Ye Y."/>
            <person name="Xu Y."/>
            <person name="Zhou H."/>
            <person name="Xiong C."/>
            <person name="Li S."/>
            <person name="Yu J."/>
            <person name="Hong S."/>
            <person name="Yu X."/>
            <person name="Zou P."/>
            <person name="Chen C."/>
            <person name="Chang X."/>
            <person name="Wang W."/>
            <person name="Lv Y."/>
            <person name="Sun Y."/>
            <person name="Ma L."/>
            <person name="Shen B."/>
            <person name="Zhu C."/>
        </authorList>
    </citation>
    <scope>NUCLEOTIDE SEQUENCE [LARGE SCALE GENOMIC DNA]</scope>
</reference>
<dbReference type="AlphaFoldDB" id="A0A084VE95"/>
<evidence type="ECO:0000313" key="2">
    <source>
        <dbReference type="EMBL" id="KFB36289.1"/>
    </source>
</evidence>
<evidence type="ECO:0000313" key="4">
    <source>
        <dbReference type="Proteomes" id="UP000030765"/>
    </source>
</evidence>
<dbReference type="VEuPathDB" id="VectorBase:ASIC003409"/>
<organism evidence="2">
    <name type="scientific">Anopheles sinensis</name>
    <name type="common">Mosquito</name>
    <dbReference type="NCBI Taxonomy" id="74873"/>
    <lineage>
        <taxon>Eukaryota</taxon>
        <taxon>Metazoa</taxon>
        <taxon>Ecdysozoa</taxon>
        <taxon>Arthropoda</taxon>
        <taxon>Hexapoda</taxon>
        <taxon>Insecta</taxon>
        <taxon>Pterygota</taxon>
        <taxon>Neoptera</taxon>
        <taxon>Endopterygota</taxon>
        <taxon>Diptera</taxon>
        <taxon>Nematocera</taxon>
        <taxon>Culicoidea</taxon>
        <taxon>Culicidae</taxon>
        <taxon>Anophelinae</taxon>
        <taxon>Anopheles</taxon>
    </lineage>
</organism>
<name>A0A084VE95_ANOSI</name>
<proteinExistence type="predicted"/>
<accession>A0A084VE95</accession>
<dbReference type="EMBL" id="ATLV01012258">
    <property type="status" value="NOT_ANNOTATED_CDS"/>
    <property type="molecule type" value="Genomic_DNA"/>
</dbReference>
<feature type="region of interest" description="Disordered" evidence="1">
    <location>
        <begin position="14"/>
        <end position="40"/>
    </location>
</feature>
<feature type="compositionally biased region" description="Basic and acidic residues" evidence="1">
    <location>
        <begin position="19"/>
        <end position="35"/>
    </location>
</feature>
<reference evidence="3" key="2">
    <citation type="submission" date="2020-05" db="UniProtKB">
        <authorList>
            <consortium name="EnsemblMetazoa"/>
        </authorList>
    </citation>
    <scope>IDENTIFICATION</scope>
</reference>
<dbReference type="EMBL" id="KE524775">
    <property type="protein sequence ID" value="KFB36289.1"/>
    <property type="molecule type" value="Genomic_DNA"/>
</dbReference>
<protein>
    <submittedName>
        <fullName evidence="2 3">Peptidase M3, neutral zinc metallopeptidase, Zn-binding site</fullName>
    </submittedName>
</protein>
<dbReference type="Proteomes" id="UP000030765">
    <property type="component" value="Unassembled WGS sequence"/>
</dbReference>
<evidence type="ECO:0000313" key="3">
    <source>
        <dbReference type="EnsemblMetazoa" id="ASIC003409-PA"/>
    </source>
</evidence>
<keyword evidence="4" id="KW-1185">Reference proteome</keyword>
<sequence length="94" mass="10771">MQLAIGQDHCLTCSDANETDQHHHEKENVEQKPDYRQYQPTERISVKVYRAFHGGTSETGVSWARAGRRWRGVVLEDQSRYGGYHPKAATKRGT</sequence>
<gene>
    <name evidence="2" type="ORF">ZHAS_00003409</name>
</gene>
<dbReference type="EnsemblMetazoa" id="ASIC003409-RA">
    <property type="protein sequence ID" value="ASIC003409-PA"/>
    <property type="gene ID" value="ASIC003409"/>
</dbReference>
<evidence type="ECO:0000256" key="1">
    <source>
        <dbReference type="SAM" id="MobiDB-lite"/>
    </source>
</evidence>